<accession>A0A382Y5C5</accession>
<sequence length="82" mass="9219">MLRFVLKLTVLTFFLTVIPGSLSAQTYWPGAHPNWDRKSPEQLGLDPDKIQEAVEAAIAGESDSPRDLSFNHRMTFGREPYG</sequence>
<feature type="non-terminal residue" evidence="2">
    <location>
        <position position="82"/>
    </location>
</feature>
<proteinExistence type="predicted"/>
<feature type="region of interest" description="Disordered" evidence="1">
    <location>
        <begin position="63"/>
        <end position="82"/>
    </location>
</feature>
<feature type="non-terminal residue" evidence="2">
    <location>
        <position position="1"/>
    </location>
</feature>
<evidence type="ECO:0000256" key="1">
    <source>
        <dbReference type="SAM" id="MobiDB-lite"/>
    </source>
</evidence>
<evidence type="ECO:0000313" key="2">
    <source>
        <dbReference type="EMBL" id="SVD77698.1"/>
    </source>
</evidence>
<dbReference type="EMBL" id="UINC01172565">
    <property type="protein sequence ID" value="SVD77698.1"/>
    <property type="molecule type" value="Genomic_DNA"/>
</dbReference>
<protein>
    <submittedName>
        <fullName evidence="2">Uncharacterized protein</fullName>
    </submittedName>
</protein>
<gene>
    <name evidence="2" type="ORF">METZ01_LOCUS430552</name>
</gene>
<name>A0A382Y5C5_9ZZZZ</name>
<reference evidence="2" key="1">
    <citation type="submission" date="2018-05" db="EMBL/GenBank/DDBJ databases">
        <authorList>
            <person name="Lanie J.A."/>
            <person name="Ng W.-L."/>
            <person name="Kazmierczak K.M."/>
            <person name="Andrzejewski T.M."/>
            <person name="Davidsen T.M."/>
            <person name="Wayne K.J."/>
            <person name="Tettelin H."/>
            <person name="Glass J.I."/>
            <person name="Rusch D."/>
            <person name="Podicherti R."/>
            <person name="Tsui H.-C.T."/>
            <person name="Winkler M.E."/>
        </authorList>
    </citation>
    <scope>NUCLEOTIDE SEQUENCE</scope>
</reference>
<organism evidence="2">
    <name type="scientific">marine metagenome</name>
    <dbReference type="NCBI Taxonomy" id="408172"/>
    <lineage>
        <taxon>unclassified sequences</taxon>
        <taxon>metagenomes</taxon>
        <taxon>ecological metagenomes</taxon>
    </lineage>
</organism>
<dbReference type="AlphaFoldDB" id="A0A382Y5C5"/>